<feature type="transmembrane region" description="Helical" evidence="11">
    <location>
        <begin position="193"/>
        <end position="213"/>
    </location>
</feature>
<dbReference type="InterPro" id="IPR036259">
    <property type="entry name" value="MFS_trans_sf"/>
</dbReference>
<dbReference type="Pfam" id="PF07690">
    <property type="entry name" value="MFS_1"/>
    <property type="match status" value="1"/>
</dbReference>
<keyword evidence="7" id="KW-0762">Sugar transport</keyword>
<dbReference type="PANTHER" id="PTHR43702:SF3">
    <property type="entry name" value="PROTEIN TSGA"/>
    <property type="match status" value="1"/>
</dbReference>
<dbReference type="OrthoDB" id="9786665at2"/>
<feature type="transmembrane region" description="Helical" evidence="11">
    <location>
        <begin position="234"/>
        <end position="258"/>
    </location>
</feature>
<dbReference type="GO" id="GO:1904659">
    <property type="term" value="P:D-glucose transmembrane transport"/>
    <property type="evidence" value="ECO:0007669"/>
    <property type="project" value="InterPro"/>
</dbReference>
<dbReference type="InterPro" id="IPR005275">
    <property type="entry name" value="Lfuc_symporter_FucP"/>
</dbReference>
<name>A0A6N8L000_9SPHI</name>
<evidence type="ECO:0000256" key="11">
    <source>
        <dbReference type="SAM" id="Phobius"/>
    </source>
</evidence>
<evidence type="ECO:0000256" key="10">
    <source>
        <dbReference type="ARBA" id="ARBA00023136"/>
    </source>
</evidence>
<dbReference type="InterPro" id="IPR005964">
    <property type="entry name" value="Glc/Gal_transptr_bac"/>
</dbReference>
<dbReference type="InterPro" id="IPR050375">
    <property type="entry name" value="MFS_TsgA-like"/>
</dbReference>
<dbReference type="CDD" id="cd17394">
    <property type="entry name" value="MFS_FucP_like"/>
    <property type="match status" value="1"/>
</dbReference>
<organism evidence="13 14">
    <name type="scientific">Sphingobacterium humi</name>
    <dbReference type="NCBI Taxonomy" id="1796905"/>
    <lineage>
        <taxon>Bacteria</taxon>
        <taxon>Pseudomonadati</taxon>
        <taxon>Bacteroidota</taxon>
        <taxon>Sphingobacteriia</taxon>
        <taxon>Sphingobacteriales</taxon>
        <taxon>Sphingobacteriaceae</taxon>
        <taxon>Sphingobacterium</taxon>
    </lineage>
</organism>
<feature type="domain" description="Major facilitator superfamily (MFS) profile" evidence="12">
    <location>
        <begin position="9"/>
        <end position="411"/>
    </location>
</feature>
<dbReference type="PROSITE" id="PS50850">
    <property type="entry name" value="MFS"/>
    <property type="match status" value="1"/>
</dbReference>
<keyword evidence="9 11" id="KW-1133">Transmembrane helix</keyword>
<feature type="transmembrane region" description="Helical" evidence="11">
    <location>
        <begin position="137"/>
        <end position="160"/>
    </location>
</feature>
<dbReference type="NCBIfam" id="TIGR00885">
    <property type="entry name" value="fucP"/>
    <property type="match status" value="1"/>
</dbReference>
<dbReference type="Proteomes" id="UP000435036">
    <property type="component" value="Unassembled WGS sequence"/>
</dbReference>
<keyword evidence="5" id="KW-1003">Cell membrane</keyword>
<feature type="transmembrane region" description="Helical" evidence="11">
    <location>
        <begin position="386"/>
        <end position="404"/>
    </location>
</feature>
<dbReference type="GO" id="GO:0015535">
    <property type="term" value="F:fucose:proton symporter activity"/>
    <property type="evidence" value="ECO:0007669"/>
    <property type="project" value="InterPro"/>
</dbReference>
<feature type="transmembrane region" description="Helical" evidence="11">
    <location>
        <begin position="97"/>
        <end position="116"/>
    </location>
</feature>
<dbReference type="AlphaFoldDB" id="A0A6N8L000"/>
<evidence type="ECO:0000256" key="6">
    <source>
        <dbReference type="ARBA" id="ARBA00022519"/>
    </source>
</evidence>
<evidence type="ECO:0000256" key="9">
    <source>
        <dbReference type="ARBA" id="ARBA00022989"/>
    </source>
</evidence>
<keyword evidence="14" id="KW-1185">Reference proteome</keyword>
<dbReference type="GO" id="GO:0005354">
    <property type="term" value="F:galactose transmembrane transporter activity"/>
    <property type="evidence" value="ECO:0007669"/>
    <property type="project" value="InterPro"/>
</dbReference>
<comment type="function">
    <text evidence="1">Intake of glucose and galactose.</text>
</comment>
<sequence length="417" mass="44906">MSKTNSTVAIILITSLFFFWGFIHNLDPILIAHLRSAFSLTHLQASLIDSAVFIAYLVMGIPAGLIMQKYGYKIGILIGLLLFAVGCFLFVPAANTMSYLFFLSALFVVACGITILETAANPYMTVLGDPNTATQRLNFAQSFNGLAAFVAPIVGGQFILAEDPLSPEQVAALSAADRLQYIQTETAVVKGPYVILGCIILAAALIFMLIKLPEVKEEEGEKTGFFSTLKYKNVSWAVFAQFFYVGAQVCVLSFLIVFATEVSGIAGQDAKYYAGVAGLLFMLGRFIGTFLMRFIAPSRLLFLYAVFAGLLTCVSIFGSGFITLYAMVGIAFFMSIMFPTIFAMGVSGIGSATKSASSLIIMSIVGGAILPPLLGYVSDVTGNMQYGYFVVLCCFAVVALFALYNKSAKLEKAKPQE</sequence>
<dbReference type="InterPro" id="IPR011701">
    <property type="entry name" value="MFS"/>
</dbReference>
<dbReference type="PANTHER" id="PTHR43702">
    <property type="entry name" value="L-FUCOSE-PROTON SYMPORTER"/>
    <property type="match status" value="1"/>
</dbReference>
<evidence type="ECO:0000313" key="14">
    <source>
        <dbReference type="Proteomes" id="UP000435036"/>
    </source>
</evidence>
<evidence type="ECO:0000256" key="2">
    <source>
        <dbReference type="ARBA" id="ARBA00004429"/>
    </source>
</evidence>
<dbReference type="RefSeq" id="WP_160369352.1">
    <property type="nucleotide sequence ID" value="NZ_WSQA01000007.1"/>
</dbReference>
<dbReference type="GO" id="GO:0055056">
    <property type="term" value="F:D-glucose transmembrane transporter activity"/>
    <property type="evidence" value="ECO:0007669"/>
    <property type="project" value="InterPro"/>
</dbReference>
<dbReference type="GO" id="GO:0005886">
    <property type="term" value="C:plasma membrane"/>
    <property type="evidence" value="ECO:0007669"/>
    <property type="project" value="UniProtKB-SubCell"/>
</dbReference>
<accession>A0A6N8L000</accession>
<evidence type="ECO:0000256" key="4">
    <source>
        <dbReference type="ARBA" id="ARBA00022448"/>
    </source>
</evidence>
<feature type="transmembrane region" description="Helical" evidence="11">
    <location>
        <begin position="300"/>
        <end position="318"/>
    </location>
</feature>
<evidence type="ECO:0000256" key="1">
    <source>
        <dbReference type="ARBA" id="ARBA00003321"/>
    </source>
</evidence>
<keyword evidence="8 11" id="KW-0812">Transmembrane</keyword>
<dbReference type="Gene3D" id="1.20.1250.20">
    <property type="entry name" value="MFS general substrate transporter like domains"/>
    <property type="match status" value="2"/>
</dbReference>
<evidence type="ECO:0000259" key="12">
    <source>
        <dbReference type="PROSITE" id="PS50850"/>
    </source>
</evidence>
<feature type="transmembrane region" description="Helical" evidence="11">
    <location>
        <begin position="270"/>
        <end position="288"/>
    </location>
</feature>
<keyword evidence="10 11" id="KW-0472">Membrane</keyword>
<feature type="transmembrane region" description="Helical" evidence="11">
    <location>
        <begin position="356"/>
        <end position="374"/>
    </location>
</feature>
<dbReference type="EMBL" id="WSQA01000007">
    <property type="protein sequence ID" value="MVZ62627.1"/>
    <property type="molecule type" value="Genomic_DNA"/>
</dbReference>
<reference evidence="13 14" key="1">
    <citation type="submission" date="2019-12" db="EMBL/GenBank/DDBJ databases">
        <authorList>
            <person name="Dong K."/>
        </authorList>
    </citation>
    <scope>NUCLEOTIDE SEQUENCE [LARGE SCALE GENOMIC DNA]</scope>
    <source>
        <strain evidence="13 14">JCM 31225</strain>
    </source>
</reference>
<feature type="transmembrane region" description="Helical" evidence="11">
    <location>
        <begin position="324"/>
        <end position="344"/>
    </location>
</feature>
<comment type="similarity">
    <text evidence="3">Belongs to the major facilitator superfamily. FHS transporter (TC 2.A.1.7) family.</text>
</comment>
<proteinExistence type="inferred from homology"/>
<gene>
    <name evidence="13" type="primary">fucP</name>
    <name evidence="13" type="ORF">GQF63_11375</name>
</gene>
<feature type="transmembrane region" description="Helical" evidence="11">
    <location>
        <begin position="43"/>
        <end position="67"/>
    </location>
</feature>
<protein>
    <submittedName>
        <fullName evidence="13">L-fucose:H+ symporter permease</fullName>
    </submittedName>
</protein>
<evidence type="ECO:0000256" key="5">
    <source>
        <dbReference type="ARBA" id="ARBA00022475"/>
    </source>
</evidence>
<comment type="subcellular location">
    <subcellularLocation>
        <location evidence="2">Cell inner membrane</location>
        <topology evidence="2">Multi-pass membrane protein</topology>
    </subcellularLocation>
</comment>
<dbReference type="SUPFAM" id="SSF103473">
    <property type="entry name" value="MFS general substrate transporter"/>
    <property type="match status" value="1"/>
</dbReference>
<comment type="caution">
    <text evidence="13">The sequence shown here is derived from an EMBL/GenBank/DDBJ whole genome shotgun (WGS) entry which is preliminary data.</text>
</comment>
<dbReference type="InterPro" id="IPR020846">
    <property type="entry name" value="MFS_dom"/>
</dbReference>
<evidence type="ECO:0000256" key="7">
    <source>
        <dbReference type="ARBA" id="ARBA00022597"/>
    </source>
</evidence>
<feature type="transmembrane region" description="Helical" evidence="11">
    <location>
        <begin position="7"/>
        <end position="23"/>
    </location>
</feature>
<evidence type="ECO:0000313" key="13">
    <source>
        <dbReference type="EMBL" id="MVZ62627.1"/>
    </source>
</evidence>
<keyword evidence="4" id="KW-0813">Transport</keyword>
<dbReference type="NCBIfam" id="TIGR01272">
    <property type="entry name" value="gluP"/>
    <property type="match status" value="1"/>
</dbReference>
<evidence type="ECO:0000256" key="8">
    <source>
        <dbReference type="ARBA" id="ARBA00022692"/>
    </source>
</evidence>
<evidence type="ECO:0000256" key="3">
    <source>
        <dbReference type="ARBA" id="ARBA00009120"/>
    </source>
</evidence>
<feature type="transmembrane region" description="Helical" evidence="11">
    <location>
        <begin position="74"/>
        <end position="91"/>
    </location>
</feature>
<keyword evidence="6" id="KW-0997">Cell inner membrane</keyword>